<evidence type="ECO:0000313" key="5">
    <source>
        <dbReference type="Proteomes" id="UP000436088"/>
    </source>
</evidence>
<dbReference type="EMBL" id="VEPZ02001633">
    <property type="protein sequence ID" value="KAE8665086.1"/>
    <property type="molecule type" value="Genomic_DNA"/>
</dbReference>
<evidence type="ECO:0000256" key="1">
    <source>
        <dbReference type="ARBA" id="ARBA00022614"/>
    </source>
</evidence>
<evidence type="ECO:0000313" key="4">
    <source>
        <dbReference type="EMBL" id="KAE8665086.1"/>
    </source>
</evidence>
<evidence type="ECO:0000259" key="3">
    <source>
        <dbReference type="Pfam" id="PF23598"/>
    </source>
</evidence>
<dbReference type="PROSITE" id="PS51450">
    <property type="entry name" value="LRR"/>
    <property type="match status" value="1"/>
</dbReference>
<dbReference type="SUPFAM" id="SSF52058">
    <property type="entry name" value="L domain-like"/>
    <property type="match status" value="1"/>
</dbReference>
<dbReference type="Proteomes" id="UP000436088">
    <property type="component" value="Unassembled WGS sequence"/>
</dbReference>
<dbReference type="PANTHER" id="PTHR48051">
    <property type="match status" value="1"/>
</dbReference>
<dbReference type="SMART" id="SM00364">
    <property type="entry name" value="LRR_BAC"/>
    <property type="match status" value="4"/>
</dbReference>
<dbReference type="SMART" id="SM00369">
    <property type="entry name" value="LRR_TYP"/>
    <property type="match status" value="5"/>
</dbReference>
<organism evidence="4 5">
    <name type="scientific">Hibiscus syriacus</name>
    <name type="common">Rose of Sharon</name>
    <dbReference type="NCBI Taxonomy" id="106335"/>
    <lineage>
        <taxon>Eukaryota</taxon>
        <taxon>Viridiplantae</taxon>
        <taxon>Streptophyta</taxon>
        <taxon>Embryophyta</taxon>
        <taxon>Tracheophyta</taxon>
        <taxon>Spermatophyta</taxon>
        <taxon>Magnoliopsida</taxon>
        <taxon>eudicotyledons</taxon>
        <taxon>Gunneridae</taxon>
        <taxon>Pentapetalae</taxon>
        <taxon>rosids</taxon>
        <taxon>malvids</taxon>
        <taxon>Malvales</taxon>
        <taxon>Malvaceae</taxon>
        <taxon>Malvoideae</taxon>
        <taxon>Hibiscus</taxon>
    </lineage>
</organism>
<keyword evidence="5" id="KW-1185">Reference proteome</keyword>
<dbReference type="InterPro" id="IPR050216">
    <property type="entry name" value="LRR_domain-containing"/>
</dbReference>
<proteinExistence type="predicted"/>
<feature type="domain" description="Disease resistance R13L4/SHOC-2-like LRR" evidence="3">
    <location>
        <begin position="13"/>
        <end position="98"/>
    </location>
</feature>
<dbReference type="Pfam" id="PF00560">
    <property type="entry name" value="LRR_1"/>
    <property type="match status" value="1"/>
</dbReference>
<gene>
    <name evidence="4" type="ORF">F3Y22_tig00112688pilonHSYRG00058</name>
</gene>
<keyword evidence="2" id="KW-0677">Repeat</keyword>
<comment type="caution">
    <text evidence="4">The sequence shown here is derived from an EMBL/GenBank/DDBJ whole genome shotgun (WGS) entry which is preliminary data.</text>
</comment>
<keyword evidence="1" id="KW-0433">Leucine-rich repeat</keyword>
<sequence length="262" mass="29542">MDLHSNQLKSLPNSIGCLSKLKFLNVSGNLLQTLPKTIGNCKSLEELNANFNQLTMLPETIGFELTYLKKLSVNSNNRLRSLPDDMENLINLEVLKVSQNFQYLDTLPYSIGLSMSLVELDISYNKIKYLPDSIGCLRKLQKLRVEGNPLVSPPMDVFEQSLQVVKEYLCDKMKAGQSPQKKRSWILRKLVKYASFNGKMMSSAGGGRRSWEKEGSIMVEYRSIDGLAAPRCMGISSPGRLFSTHNMGMLSPRRLFPSCTYK</sequence>
<dbReference type="InterPro" id="IPR032675">
    <property type="entry name" value="LRR_dom_sf"/>
</dbReference>
<dbReference type="Gene3D" id="3.80.10.10">
    <property type="entry name" value="Ribonuclease Inhibitor"/>
    <property type="match status" value="1"/>
</dbReference>
<dbReference type="GO" id="GO:0005737">
    <property type="term" value="C:cytoplasm"/>
    <property type="evidence" value="ECO:0007669"/>
    <property type="project" value="TreeGrafter"/>
</dbReference>
<dbReference type="Pfam" id="PF23598">
    <property type="entry name" value="LRR_14"/>
    <property type="match status" value="1"/>
</dbReference>
<evidence type="ECO:0000256" key="2">
    <source>
        <dbReference type="ARBA" id="ARBA00022737"/>
    </source>
</evidence>
<protein>
    <submittedName>
        <fullName evidence="4">Plant intracellular Ras-group-related LRR protein 8</fullName>
    </submittedName>
</protein>
<dbReference type="InterPro" id="IPR001611">
    <property type="entry name" value="Leu-rich_rpt"/>
</dbReference>
<reference evidence="4" key="1">
    <citation type="submission" date="2019-09" db="EMBL/GenBank/DDBJ databases">
        <title>Draft genome information of white flower Hibiscus syriacus.</title>
        <authorList>
            <person name="Kim Y.-M."/>
        </authorList>
    </citation>
    <scope>NUCLEOTIDE SEQUENCE [LARGE SCALE GENOMIC DNA]</scope>
    <source>
        <strain evidence="4">YM2019G1</strain>
    </source>
</reference>
<dbReference type="InterPro" id="IPR003591">
    <property type="entry name" value="Leu-rich_rpt_typical-subtyp"/>
</dbReference>
<dbReference type="InterPro" id="IPR055414">
    <property type="entry name" value="LRR_R13L4/SHOC2-like"/>
</dbReference>
<accession>A0A6A2XSV1</accession>
<name>A0A6A2XSV1_HIBSY</name>
<dbReference type="AlphaFoldDB" id="A0A6A2XSV1"/>
<dbReference type="PANTHER" id="PTHR48051:SF1">
    <property type="entry name" value="RAS SUPPRESSOR PROTEIN 1"/>
    <property type="match status" value="1"/>
</dbReference>